<feature type="active site" description="Proton acceptor" evidence="3">
    <location>
        <position position="218"/>
    </location>
</feature>
<dbReference type="Proteomes" id="UP000694918">
    <property type="component" value="Unplaced"/>
</dbReference>
<dbReference type="PROSITE" id="PS01330">
    <property type="entry name" value="PABS_1"/>
    <property type="match status" value="1"/>
</dbReference>
<comment type="similarity">
    <text evidence="1">Belongs to the spermidine/spermine synthase family.</text>
</comment>
<dbReference type="InterPro" id="IPR029063">
    <property type="entry name" value="SAM-dependent_MTases_sf"/>
</dbReference>
<dbReference type="GO" id="GO:0005829">
    <property type="term" value="C:cytosol"/>
    <property type="evidence" value="ECO:0007669"/>
    <property type="project" value="TreeGrafter"/>
</dbReference>
<dbReference type="PROSITE" id="PS51006">
    <property type="entry name" value="PABS_2"/>
    <property type="match status" value="1"/>
</dbReference>
<keyword evidence="2 3" id="KW-0808">Transferase</keyword>
<evidence type="ECO:0000313" key="5">
    <source>
        <dbReference type="Proteomes" id="UP000694918"/>
    </source>
</evidence>
<dbReference type="InterPro" id="IPR001045">
    <property type="entry name" value="Spermi_synthase"/>
</dbReference>
<evidence type="ECO:0000256" key="3">
    <source>
        <dbReference type="PROSITE-ProRule" id="PRU00354"/>
    </source>
</evidence>
<dbReference type="FunFam" id="3.40.50.150:FF:000013">
    <property type="entry name" value="Spermidine synthase"/>
    <property type="match status" value="1"/>
</dbReference>
<keyword evidence="5" id="KW-1185">Reference proteome</keyword>
<keyword evidence="3" id="KW-0620">Polyamine biosynthesis</keyword>
<dbReference type="InterPro" id="IPR035246">
    <property type="entry name" value="Spermidine_synt_N"/>
</dbReference>
<dbReference type="Gene3D" id="3.40.50.150">
    <property type="entry name" value="Vaccinia Virus protein VP39"/>
    <property type="match status" value="1"/>
</dbReference>
<dbReference type="InterPro" id="IPR037163">
    <property type="entry name" value="Spermidine_synt_N_sf"/>
</dbReference>
<evidence type="ECO:0000256" key="1">
    <source>
        <dbReference type="ARBA" id="ARBA00007867"/>
    </source>
</evidence>
<protein>
    <submittedName>
        <fullName evidence="6">Spermidine synthase 1-like</fullName>
    </submittedName>
</protein>
<dbReference type="GO" id="GO:0004766">
    <property type="term" value="F:spermidine synthase activity"/>
    <property type="evidence" value="ECO:0007669"/>
    <property type="project" value="TreeGrafter"/>
</dbReference>
<accession>A0AAJ6UFU1</accession>
<dbReference type="InterPro" id="IPR030373">
    <property type="entry name" value="PABS_CS"/>
</dbReference>
<name>A0AAJ6UFU1_POPEU</name>
<dbReference type="HAMAP" id="MF_00198">
    <property type="entry name" value="Spermidine_synth"/>
    <property type="match status" value="1"/>
</dbReference>
<gene>
    <name evidence="6" type="primary">LOC105128657</name>
</gene>
<evidence type="ECO:0000313" key="6">
    <source>
        <dbReference type="RefSeq" id="XP_011028723.1"/>
    </source>
</evidence>
<sequence length="362" mass="40011">MDRENNGFAYTESYDTLHVRGLKEDRKAASHDAKSTILSSLAAARQMENHELHGETSLAIPGWYVDVSPGYPGVASLYKIEKIMFHGKSECSQDLLVFESSARGKVVILNGSLQLAEMDEFAYQEMITHLPLCSIPNPKKVLLIGGGDGGILKEVSRHACVEQIDICEIDKMVVDVYRQHFPDIAVGYEDPRVTLHLGDGVKFLKHVPQGAYDAIILDAFQMMGPEAEELADDCFMESVARALRPGGVMSCPADSLWHQEFSLADFVAKCGKTFKGSVSYAWCTVPSYTSGMMGFMLCSTEGPPVDFKNPINPLNLEHYGVAKGPPKFYNSEVHTAAFCLPSFAKKKMFESKMKKKYAALQK</sequence>
<evidence type="ECO:0000259" key="4">
    <source>
        <dbReference type="PROSITE" id="PS51006"/>
    </source>
</evidence>
<dbReference type="GO" id="GO:0008295">
    <property type="term" value="P:spermidine biosynthetic process"/>
    <property type="evidence" value="ECO:0007669"/>
    <property type="project" value="TreeGrafter"/>
</dbReference>
<organism evidence="5 6">
    <name type="scientific">Populus euphratica</name>
    <name type="common">Euphrates poplar</name>
    <dbReference type="NCBI Taxonomy" id="75702"/>
    <lineage>
        <taxon>Eukaryota</taxon>
        <taxon>Viridiplantae</taxon>
        <taxon>Streptophyta</taxon>
        <taxon>Embryophyta</taxon>
        <taxon>Tracheophyta</taxon>
        <taxon>Spermatophyta</taxon>
        <taxon>Magnoliopsida</taxon>
        <taxon>eudicotyledons</taxon>
        <taxon>Gunneridae</taxon>
        <taxon>Pentapetalae</taxon>
        <taxon>rosids</taxon>
        <taxon>fabids</taxon>
        <taxon>Malpighiales</taxon>
        <taxon>Salicaceae</taxon>
        <taxon>Saliceae</taxon>
        <taxon>Populus</taxon>
    </lineage>
</organism>
<dbReference type="Gene3D" id="2.30.140.10">
    <property type="entry name" value="Spermidine synthase, tetramerisation domain"/>
    <property type="match status" value="1"/>
</dbReference>
<evidence type="ECO:0000256" key="2">
    <source>
        <dbReference type="ARBA" id="ARBA00022679"/>
    </source>
</evidence>
<dbReference type="SUPFAM" id="SSF53335">
    <property type="entry name" value="S-adenosyl-L-methionine-dependent methyltransferases"/>
    <property type="match status" value="1"/>
</dbReference>
<dbReference type="AlphaFoldDB" id="A0AAJ6UFU1"/>
<dbReference type="Pfam" id="PF01564">
    <property type="entry name" value="Spermine_synth"/>
    <property type="match status" value="1"/>
</dbReference>
<dbReference type="GeneID" id="105128657"/>
<dbReference type="PANTHER" id="PTHR11558">
    <property type="entry name" value="SPERMIDINE/SPERMINE SYNTHASE"/>
    <property type="match status" value="1"/>
</dbReference>
<dbReference type="RefSeq" id="XP_011028723.1">
    <property type="nucleotide sequence ID" value="XM_011030421.1"/>
</dbReference>
<dbReference type="Pfam" id="PF17284">
    <property type="entry name" value="Spermine_synt_N"/>
    <property type="match status" value="1"/>
</dbReference>
<feature type="domain" description="PABS" evidence="4">
    <location>
        <begin position="61"/>
        <end position="300"/>
    </location>
</feature>
<dbReference type="KEGG" id="peu:105128657"/>
<dbReference type="CDD" id="cd02440">
    <property type="entry name" value="AdoMet_MTases"/>
    <property type="match status" value="1"/>
</dbReference>
<dbReference type="InterPro" id="IPR030374">
    <property type="entry name" value="PABS"/>
</dbReference>
<proteinExistence type="inferred from homology"/>
<dbReference type="PANTHER" id="PTHR11558:SF28">
    <property type="entry name" value="SPERMIDINE SYNTHASE 2-LIKE"/>
    <property type="match status" value="1"/>
</dbReference>
<reference evidence="6" key="1">
    <citation type="submission" date="2025-08" db="UniProtKB">
        <authorList>
            <consortium name="RefSeq"/>
        </authorList>
    </citation>
    <scope>IDENTIFICATION</scope>
</reference>